<proteinExistence type="predicted"/>
<evidence type="ECO:0008006" key="6">
    <source>
        <dbReference type="Google" id="ProtNLM"/>
    </source>
</evidence>
<dbReference type="InterPro" id="IPR012675">
    <property type="entry name" value="Beta-grasp_dom_sf"/>
</dbReference>
<dbReference type="InterPro" id="IPR016155">
    <property type="entry name" value="Mopterin_synth/thiamin_S_b"/>
</dbReference>
<keyword evidence="3" id="KW-0501">Molybdenum cofactor biosynthesis</keyword>
<evidence type="ECO:0000313" key="5">
    <source>
        <dbReference type="Proteomes" id="UP000678393"/>
    </source>
</evidence>
<dbReference type="FunFam" id="3.10.20.30:FF:000010">
    <property type="entry name" value="Molybdopterin synthase sulfur carrier subunit"/>
    <property type="match status" value="1"/>
</dbReference>
<dbReference type="PANTHER" id="PTHR33359:SF1">
    <property type="entry name" value="MOLYBDOPTERIN SYNTHASE SULFUR CARRIER SUBUNIT"/>
    <property type="match status" value="1"/>
</dbReference>
<feature type="non-terminal residue" evidence="4">
    <location>
        <position position="81"/>
    </location>
</feature>
<organism evidence="4 5">
    <name type="scientific">Candidula unifasciata</name>
    <dbReference type="NCBI Taxonomy" id="100452"/>
    <lineage>
        <taxon>Eukaryota</taxon>
        <taxon>Metazoa</taxon>
        <taxon>Spiralia</taxon>
        <taxon>Lophotrochozoa</taxon>
        <taxon>Mollusca</taxon>
        <taxon>Gastropoda</taxon>
        <taxon>Heterobranchia</taxon>
        <taxon>Euthyneura</taxon>
        <taxon>Panpulmonata</taxon>
        <taxon>Eupulmonata</taxon>
        <taxon>Stylommatophora</taxon>
        <taxon>Helicina</taxon>
        <taxon>Helicoidea</taxon>
        <taxon>Geomitridae</taxon>
        <taxon>Candidula</taxon>
    </lineage>
</organism>
<dbReference type="Gene3D" id="3.10.20.30">
    <property type="match status" value="1"/>
</dbReference>
<dbReference type="InterPro" id="IPR003749">
    <property type="entry name" value="ThiS/MoaD-like"/>
</dbReference>
<protein>
    <recommendedName>
        <fullName evidence="6">Molybdopterin synthase sulfur carrier subunit</fullName>
    </recommendedName>
</protein>
<dbReference type="Proteomes" id="UP000678393">
    <property type="component" value="Unassembled WGS sequence"/>
</dbReference>
<gene>
    <name evidence="4" type="ORF">CUNI_LOCUS929</name>
</gene>
<evidence type="ECO:0000256" key="1">
    <source>
        <dbReference type="ARBA" id="ARBA00005046"/>
    </source>
</evidence>
<reference evidence="4" key="1">
    <citation type="submission" date="2021-04" db="EMBL/GenBank/DDBJ databases">
        <authorList>
            <consortium name="Molecular Ecology Group"/>
        </authorList>
    </citation>
    <scope>NUCLEOTIDE SEQUENCE</scope>
</reference>
<dbReference type="GO" id="GO:1990133">
    <property type="term" value="C:molybdopterin adenylyltransferase complex"/>
    <property type="evidence" value="ECO:0007669"/>
    <property type="project" value="TreeGrafter"/>
</dbReference>
<dbReference type="GO" id="GO:0006777">
    <property type="term" value="P:Mo-molybdopterin cofactor biosynthetic process"/>
    <property type="evidence" value="ECO:0007669"/>
    <property type="project" value="UniProtKB-KW"/>
</dbReference>
<comment type="pathway">
    <text evidence="1">Cofactor biosynthesis; molybdopterin biosynthesis.</text>
</comment>
<dbReference type="InterPro" id="IPR044672">
    <property type="entry name" value="MOCS2A"/>
</dbReference>
<dbReference type="Pfam" id="PF02597">
    <property type="entry name" value="ThiS"/>
    <property type="match status" value="1"/>
</dbReference>
<accession>A0A8S3YIU1</accession>
<name>A0A8S3YIU1_9EUPU</name>
<comment type="caution">
    <text evidence="4">The sequence shown here is derived from an EMBL/GenBank/DDBJ whole genome shotgun (WGS) entry which is preliminary data.</text>
</comment>
<dbReference type="EMBL" id="CAJHNH020000113">
    <property type="protein sequence ID" value="CAG5115371.1"/>
    <property type="molecule type" value="Genomic_DNA"/>
</dbReference>
<dbReference type="AlphaFoldDB" id="A0A8S3YIU1"/>
<evidence type="ECO:0000313" key="4">
    <source>
        <dbReference type="EMBL" id="CAG5115371.1"/>
    </source>
</evidence>
<dbReference type="GO" id="GO:0000166">
    <property type="term" value="F:nucleotide binding"/>
    <property type="evidence" value="ECO:0007669"/>
    <property type="project" value="UniProtKB-KW"/>
</dbReference>
<dbReference type="OrthoDB" id="5531344at2759"/>
<evidence type="ECO:0000256" key="2">
    <source>
        <dbReference type="ARBA" id="ARBA00022741"/>
    </source>
</evidence>
<keyword evidence="5" id="KW-1185">Reference proteome</keyword>
<sequence>INLLFFAKSKEIVGQKQTQIYLPKKTTGKNILEGILNEFPGLQLIANNVVLSLNEEYIDNNTEVNLRAGDEIAVIPPVSGG</sequence>
<evidence type="ECO:0000256" key="3">
    <source>
        <dbReference type="ARBA" id="ARBA00023150"/>
    </source>
</evidence>
<dbReference type="NCBIfam" id="TIGR01682">
    <property type="entry name" value="moaD"/>
    <property type="match status" value="1"/>
</dbReference>
<dbReference type="PANTHER" id="PTHR33359">
    <property type="entry name" value="MOLYBDOPTERIN SYNTHASE SULFUR CARRIER SUBUNIT"/>
    <property type="match status" value="1"/>
</dbReference>
<dbReference type="CDD" id="cd00754">
    <property type="entry name" value="Ubl_MoaD"/>
    <property type="match status" value="1"/>
</dbReference>
<keyword evidence="2" id="KW-0547">Nucleotide-binding</keyword>
<dbReference type="SUPFAM" id="SSF54285">
    <property type="entry name" value="MoaD/ThiS"/>
    <property type="match status" value="1"/>
</dbReference>